<accession>A0A0V0ZBY6</accession>
<evidence type="ECO:0000313" key="2">
    <source>
        <dbReference type="Proteomes" id="UP000054783"/>
    </source>
</evidence>
<protein>
    <submittedName>
        <fullName evidence="1">Uncharacterized protein</fullName>
    </submittedName>
</protein>
<evidence type="ECO:0000313" key="1">
    <source>
        <dbReference type="EMBL" id="KRY09934.1"/>
    </source>
</evidence>
<dbReference type="AlphaFoldDB" id="A0A0V0ZBY6"/>
<name>A0A0V0ZBY6_9BILA</name>
<comment type="caution">
    <text evidence="1">The sequence shown here is derived from an EMBL/GenBank/DDBJ whole genome shotgun (WGS) entry which is preliminary data.</text>
</comment>
<dbReference type="EMBL" id="JYDQ01000250">
    <property type="protein sequence ID" value="KRY09934.1"/>
    <property type="molecule type" value="Genomic_DNA"/>
</dbReference>
<reference evidence="1 2" key="1">
    <citation type="submission" date="2015-01" db="EMBL/GenBank/DDBJ databases">
        <title>Evolution of Trichinella species and genotypes.</title>
        <authorList>
            <person name="Korhonen P.K."/>
            <person name="Edoardo P."/>
            <person name="Giuseppe L.R."/>
            <person name="Gasser R.B."/>
        </authorList>
    </citation>
    <scope>NUCLEOTIDE SEQUENCE [LARGE SCALE GENOMIC DNA]</scope>
    <source>
        <strain evidence="1">ISS2496</strain>
    </source>
</reference>
<dbReference type="Proteomes" id="UP000054783">
    <property type="component" value="Unassembled WGS sequence"/>
</dbReference>
<proteinExistence type="predicted"/>
<keyword evidence="2" id="KW-1185">Reference proteome</keyword>
<sequence length="159" mass="18661">MDSVRNKGRSRFLTPHSGRYEDLWRRLYLSRVYQLKHTNVEDKRWVCRRIKYFINYAISIHSIQIFHVHTNLGSAPHADDCIPDNFNLDEEGYVRKITWKGAQLMSTLLTKWKGRQLERKAGQKKQHSSSPFMMMKRLLICPPLASSRCNLANSVVPND</sequence>
<organism evidence="1 2">
    <name type="scientific">Trichinella patagoniensis</name>
    <dbReference type="NCBI Taxonomy" id="990121"/>
    <lineage>
        <taxon>Eukaryota</taxon>
        <taxon>Metazoa</taxon>
        <taxon>Ecdysozoa</taxon>
        <taxon>Nematoda</taxon>
        <taxon>Enoplea</taxon>
        <taxon>Dorylaimia</taxon>
        <taxon>Trichinellida</taxon>
        <taxon>Trichinellidae</taxon>
        <taxon>Trichinella</taxon>
    </lineage>
</organism>
<gene>
    <name evidence="1" type="ORF">T12_6339</name>
</gene>